<keyword evidence="1" id="KW-0812">Transmembrane</keyword>
<dbReference type="Pfam" id="PF16074">
    <property type="entry name" value="PilW"/>
    <property type="match status" value="1"/>
</dbReference>
<accession>A0ABT5UBR4</accession>
<comment type="caution">
    <text evidence="2">The sequence shown here is derived from an EMBL/GenBank/DDBJ whole genome shotgun (WGS) entry which is preliminary data.</text>
</comment>
<proteinExistence type="predicted"/>
<reference evidence="2 3" key="1">
    <citation type="submission" date="2022-11" db="EMBL/GenBank/DDBJ databases">
        <title>Spartinivicinus poritis sp. nov., isolated from scleractinian coral Porites lutea.</title>
        <authorList>
            <person name="Zhang G."/>
            <person name="Cai L."/>
            <person name="Wei Q."/>
        </authorList>
    </citation>
    <scope>NUCLEOTIDE SEQUENCE [LARGE SCALE GENOMIC DNA]</scope>
    <source>
        <strain evidence="2 3">A2-2</strain>
    </source>
</reference>
<dbReference type="Pfam" id="PF07963">
    <property type="entry name" value="N_methyl"/>
    <property type="match status" value="1"/>
</dbReference>
<keyword evidence="1" id="KW-1133">Transmembrane helix</keyword>
<name>A0ABT5UBR4_9GAMM</name>
<dbReference type="EMBL" id="JAPMOU010000011">
    <property type="protein sequence ID" value="MDE1462554.1"/>
    <property type="molecule type" value="Genomic_DNA"/>
</dbReference>
<keyword evidence="1" id="KW-0472">Membrane</keyword>
<gene>
    <name evidence="2" type="ORF">ORQ98_11295</name>
</gene>
<keyword evidence="3" id="KW-1185">Reference proteome</keyword>
<evidence type="ECO:0000313" key="3">
    <source>
        <dbReference type="Proteomes" id="UP001528823"/>
    </source>
</evidence>
<organism evidence="2 3">
    <name type="scientific">Spartinivicinus poritis</name>
    <dbReference type="NCBI Taxonomy" id="2994640"/>
    <lineage>
        <taxon>Bacteria</taxon>
        <taxon>Pseudomonadati</taxon>
        <taxon>Pseudomonadota</taxon>
        <taxon>Gammaproteobacteria</taxon>
        <taxon>Oceanospirillales</taxon>
        <taxon>Zooshikellaceae</taxon>
        <taxon>Spartinivicinus</taxon>
    </lineage>
</organism>
<protein>
    <submittedName>
        <fullName evidence="2">PilW family protein</fullName>
    </submittedName>
</protein>
<dbReference type="Proteomes" id="UP001528823">
    <property type="component" value="Unassembled WGS sequence"/>
</dbReference>
<evidence type="ECO:0000313" key="2">
    <source>
        <dbReference type="EMBL" id="MDE1462554.1"/>
    </source>
</evidence>
<feature type="transmembrane region" description="Helical" evidence="1">
    <location>
        <begin position="12"/>
        <end position="35"/>
    </location>
</feature>
<dbReference type="InterPro" id="IPR032092">
    <property type="entry name" value="PilW"/>
</dbReference>
<dbReference type="RefSeq" id="WP_274688910.1">
    <property type="nucleotide sequence ID" value="NZ_JAPMOU010000011.1"/>
</dbReference>
<evidence type="ECO:0000256" key="1">
    <source>
        <dbReference type="SAM" id="Phobius"/>
    </source>
</evidence>
<sequence>MKANRIYKNSGFTIVEMMISLVLGALLLGGIISLFTNNQQTYRIIQGTANLQDNARFAIDVISEDIRMSGYYGCLSNSAAPVYNPSLLNTGSNIDFLFQNLSLGLEAFEATNVTTWQPALPALLTVDLPALNRPPPQGGTDVVAIKRVISNGVTLNSLNDPTKTMQVEGTGSFAQNDAAIISDCEKATLFQVTAANDSGTNQNIEYKTTGATPGNINAPISTGASYVASSSSVYQFASAVYYIAPAWDTTNNQAVTNNRGDQVLSLWRIQGINTAGQPVPEELLRGVENLQVVYGVDSNPAPPNEGDNTIDQYLNANQVDAIANGFERVITARIDLTVNSIDSIGTQNDGVLRRTFSHTVKLRNRGS</sequence>
<dbReference type="NCBIfam" id="TIGR02532">
    <property type="entry name" value="IV_pilin_GFxxxE"/>
    <property type="match status" value="1"/>
</dbReference>
<dbReference type="InterPro" id="IPR012902">
    <property type="entry name" value="N_methyl_site"/>
</dbReference>